<evidence type="ECO:0000256" key="4">
    <source>
        <dbReference type="SAM" id="SignalP"/>
    </source>
</evidence>
<name>A0A172Y4G2_9CAUL</name>
<dbReference type="STRING" id="588932.DA69_04615"/>
<sequence>MDPRRLLKSTPALAAAALLIAGCAAWSGETELRPVAGAALEPAAALDHPDVAAEEAPLEPAASADSDTAVPYLAASKSEVAEGSSSGAPVSVGRAAIAVANQAARAPSRGDSFVGGMQIFAWSPGRVFEIWAAPLRVTTLTLGEGETLVSKAAGDTVRWQIGETRSGAGAMERTHVLLKPLERGLETNLVLTTNHRVYLLHLKSGSAEAFNAAIGWEYAADAANYGTKAGAGDQSSIDPSLAPQGPIDAGYRIEPQGRRPRWTPSSVFNDGVQTFILFGADLQVDEAPGLFVLTPGGEPQIVNYRQQGGLFIVDRVFDRAELRLGDRRPQIVRIRRLTEAVR</sequence>
<feature type="region of interest" description="Disordered" evidence="3">
    <location>
        <begin position="229"/>
        <end position="248"/>
    </location>
</feature>
<organism evidence="5 6">
    <name type="scientific">Brevundimonas naejangsanensis</name>
    <dbReference type="NCBI Taxonomy" id="588932"/>
    <lineage>
        <taxon>Bacteria</taxon>
        <taxon>Pseudomonadati</taxon>
        <taxon>Pseudomonadota</taxon>
        <taxon>Alphaproteobacteria</taxon>
        <taxon>Caulobacterales</taxon>
        <taxon>Caulobacteraceae</taxon>
        <taxon>Brevundimonas</taxon>
    </lineage>
</organism>
<evidence type="ECO:0000256" key="3">
    <source>
        <dbReference type="SAM" id="MobiDB-lite"/>
    </source>
</evidence>
<dbReference type="eggNOG" id="COG3504">
    <property type="taxonomic scope" value="Bacteria"/>
</dbReference>
<dbReference type="InterPro" id="IPR038161">
    <property type="entry name" value="VirB9/CagX/TrbG_C_sf"/>
</dbReference>
<gene>
    <name evidence="5" type="ORF">DA69_04615</name>
</gene>
<proteinExistence type="inferred from homology"/>
<keyword evidence="6" id="KW-1185">Reference proteome</keyword>
<evidence type="ECO:0000313" key="6">
    <source>
        <dbReference type="Proteomes" id="UP000077603"/>
    </source>
</evidence>
<dbReference type="Pfam" id="PF03524">
    <property type="entry name" value="CagX"/>
    <property type="match status" value="1"/>
</dbReference>
<dbReference type="OrthoDB" id="9815808at2"/>
<comment type="similarity">
    <text evidence="1">Belongs to the TrbG/VirB9 family.</text>
</comment>
<dbReference type="RefSeq" id="WP_025977235.1">
    <property type="nucleotide sequence ID" value="NZ_CP015614.1"/>
</dbReference>
<dbReference type="PROSITE" id="PS51257">
    <property type="entry name" value="PROKAR_LIPOPROTEIN"/>
    <property type="match status" value="1"/>
</dbReference>
<dbReference type="Proteomes" id="UP000077603">
    <property type="component" value="Chromosome"/>
</dbReference>
<accession>A0A172Y4G2</accession>
<feature type="chain" id="PRO_5008004272" evidence="4">
    <location>
        <begin position="28"/>
        <end position="342"/>
    </location>
</feature>
<reference evidence="5 6" key="1">
    <citation type="journal article" date="2014" name="Genome Announc.">
        <title>Genome Sequence of a Promising Hydrogen-Producing Facultative Anaerobic Bacterium, Brevundimonas naejangsanensis Strain B1.</title>
        <authorList>
            <person name="Su H."/>
            <person name="Zhang T."/>
            <person name="Bao M."/>
            <person name="Jiang Y."/>
            <person name="Wang Y."/>
            <person name="Tan T."/>
        </authorList>
    </citation>
    <scope>NUCLEOTIDE SEQUENCE [LARGE SCALE GENOMIC DNA]</scope>
    <source>
        <strain evidence="5 6">B1</strain>
    </source>
</reference>
<dbReference type="InterPro" id="IPR033645">
    <property type="entry name" value="VirB9/CagX/TrbG_C"/>
</dbReference>
<dbReference type="AlphaFoldDB" id="A0A172Y4G2"/>
<dbReference type="Gene3D" id="2.60.40.2500">
    <property type="match status" value="1"/>
</dbReference>
<protein>
    <submittedName>
        <fullName evidence="5">Conjugal transfer protein TrbG</fullName>
    </submittedName>
</protein>
<dbReference type="InterPro" id="IPR010258">
    <property type="entry name" value="Conjugal_tfr_TrbG/VirB9/CagX"/>
</dbReference>
<evidence type="ECO:0000256" key="2">
    <source>
        <dbReference type="ARBA" id="ARBA00022729"/>
    </source>
</evidence>
<evidence type="ECO:0000256" key="1">
    <source>
        <dbReference type="ARBA" id="ARBA00006135"/>
    </source>
</evidence>
<evidence type="ECO:0000313" key="5">
    <source>
        <dbReference type="EMBL" id="ANF54088.1"/>
    </source>
</evidence>
<keyword evidence="2 4" id="KW-0732">Signal</keyword>
<dbReference type="EMBL" id="CP015614">
    <property type="protein sequence ID" value="ANF54088.1"/>
    <property type="molecule type" value="Genomic_DNA"/>
</dbReference>
<dbReference type="CDD" id="cd06911">
    <property type="entry name" value="VirB9_CagX_TrbG"/>
    <property type="match status" value="1"/>
</dbReference>
<feature type="signal peptide" evidence="4">
    <location>
        <begin position="1"/>
        <end position="27"/>
    </location>
</feature>
<dbReference type="KEGG" id="bne:DA69_04615"/>